<protein>
    <recommendedName>
        <fullName evidence="4">Beta/gamma crystallin</fullName>
    </recommendedName>
</protein>
<proteinExistence type="predicted"/>
<feature type="chain" id="PRO_5046869822" description="Beta/gamma crystallin" evidence="1">
    <location>
        <begin position="47"/>
        <end position="127"/>
    </location>
</feature>
<dbReference type="RefSeq" id="WP_378206181.1">
    <property type="nucleotide sequence ID" value="NZ_JBHLZP010000183.1"/>
</dbReference>
<evidence type="ECO:0000313" key="3">
    <source>
        <dbReference type="Proteomes" id="UP001589627"/>
    </source>
</evidence>
<organism evidence="2 3">
    <name type="scientific">Actinoallomurus acaciae</name>
    <dbReference type="NCBI Taxonomy" id="502577"/>
    <lineage>
        <taxon>Bacteria</taxon>
        <taxon>Bacillati</taxon>
        <taxon>Actinomycetota</taxon>
        <taxon>Actinomycetes</taxon>
        <taxon>Streptosporangiales</taxon>
        <taxon>Thermomonosporaceae</taxon>
        <taxon>Actinoallomurus</taxon>
    </lineage>
</organism>
<accession>A0ABV5YJH9</accession>
<comment type="caution">
    <text evidence="2">The sequence shown here is derived from an EMBL/GenBank/DDBJ whole genome shotgun (WGS) entry which is preliminary data.</text>
</comment>
<evidence type="ECO:0008006" key="4">
    <source>
        <dbReference type="Google" id="ProtNLM"/>
    </source>
</evidence>
<evidence type="ECO:0000313" key="2">
    <source>
        <dbReference type="EMBL" id="MFB9835180.1"/>
    </source>
</evidence>
<reference evidence="2 3" key="1">
    <citation type="submission" date="2024-09" db="EMBL/GenBank/DDBJ databases">
        <authorList>
            <person name="Sun Q."/>
            <person name="Mori K."/>
        </authorList>
    </citation>
    <scope>NUCLEOTIDE SEQUENCE [LARGE SCALE GENOMIC DNA]</scope>
    <source>
        <strain evidence="2 3">TBRC 0563</strain>
    </source>
</reference>
<dbReference type="EMBL" id="JBHLZP010000183">
    <property type="protein sequence ID" value="MFB9835180.1"/>
    <property type="molecule type" value="Genomic_DNA"/>
</dbReference>
<evidence type="ECO:0000256" key="1">
    <source>
        <dbReference type="SAM" id="SignalP"/>
    </source>
</evidence>
<name>A0ABV5YJH9_9ACTN</name>
<sequence length="127" mass="13520">MSGSKPTIFPMPRRENGIMGARTKALLGLTAAGILASTLVPSAAQAAGANFRFCNVSGNIDPHDEYVSFPYRGGFSSYIEPPGGCWSAVLSGVDSDEAVGYRNVNGQWLAVATKYFSDNTLTVEFDF</sequence>
<keyword evidence="1" id="KW-0732">Signal</keyword>
<feature type="signal peptide" evidence="1">
    <location>
        <begin position="1"/>
        <end position="46"/>
    </location>
</feature>
<keyword evidence="3" id="KW-1185">Reference proteome</keyword>
<gene>
    <name evidence="2" type="ORF">ACFFNX_23640</name>
</gene>
<dbReference type="Proteomes" id="UP001589627">
    <property type="component" value="Unassembled WGS sequence"/>
</dbReference>